<dbReference type="OrthoDB" id="883020at2"/>
<dbReference type="AlphaFoldDB" id="A0A1M5FZF1"/>
<evidence type="ECO:0000313" key="2">
    <source>
        <dbReference type="Proteomes" id="UP000184368"/>
    </source>
</evidence>
<protein>
    <submittedName>
        <fullName evidence="1">Uncharacterized protein</fullName>
    </submittedName>
</protein>
<gene>
    <name evidence="1" type="ORF">SAMN05444008_11534</name>
</gene>
<organism evidence="1 2">
    <name type="scientific">Cnuella takakiae</name>
    <dbReference type="NCBI Taxonomy" id="1302690"/>
    <lineage>
        <taxon>Bacteria</taxon>
        <taxon>Pseudomonadati</taxon>
        <taxon>Bacteroidota</taxon>
        <taxon>Chitinophagia</taxon>
        <taxon>Chitinophagales</taxon>
        <taxon>Chitinophagaceae</taxon>
        <taxon>Cnuella</taxon>
    </lineage>
</organism>
<sequence length="137" mass="16274">MVIGFKQQFVPYILSGIKIHTIRTDPHNRWRQGMKMHMATGVRTRDYEQFNLEVVRSIQKVEIRHYPKGKKIVAIDEDPIKTLVMLKQLVHNDGFLTTSDFFAWFNCNYKGKILHWTPFQYQPNQVYQQASLFNLQS</sequence>
<dbReference type="STRING" id="1302690.BUE76_10495"/>
<dbReference type="EMBL" id="FQUO01000015">
    <property type="protein sequence ID" value="SHF96843.1"/>
    <property type="molecule type" value="Genomic_DNA"/>
</dbReference>
<name>A0A1M5FZF1_9BACT</name>
<accession>A0A1M5FZF1</accession>
<keyword evidence="2" id="KW-1185">Reference proteome</keyword>
<dbReference type="Proteomes" id="UP000184368">
    <property type="component" value="Unassembled WGS sequence"/>
</dbReference>
<evidence type="ECO:0000313" key="1">
    <source>
        <dbReference type="EMBL" id="SHF96843.1"/>
    </source>
</evidence>
<reference evidence="1 2" key="1">
    <citation type="submission" date="2016-11" db="EMBL/GenBank/DDBJ databases">
        <authorList>
            <person name="Jaros S."/>
            <person name="Januszkiewicz K."/>
            <person name="Wedrychowicz H."/>
        </authorList>
    </citation>
    <scope>NUCLEOTIDE SEQUENCE [LARGE SCALE GENOMIC DNA]</scope>
    <source>
        <strain evidence="1 2">DSM 26897</strain>
    </source>
</reference>
<proteinExistence type="predicted"/>
<dbReference type="RefSeq" id="WP_073045909.1">
    <property type="nucleotide sequence ID" value="NZ_FQUO01000015.1"/>
</dbReference>